<dbReference type="Gene3D" id="3.30.70.260">
    <property type="match status" value="1"/>
</dbReference>
<evidence type="ECO:0000256" key="2">
    <source>
        <dbReference type="ARBA" id="ARBA00013147"/>
    </source>
</evidence>
<proteinExistence type="predicted"/>
<keyword evidence="12" id="KW-1185">Reference proteome</keyword>
<evidence type="ECO:0000259" key="9">
    <source>
        <dbReference type="PROSITE" id="PS51171"/>
    </source>
</evidence>
<evidence type="ECO:0000256" key="4">
    <source>
        <dbReference type="ARBA" id="ARBA00023141"/>
    </source>
</evidence>
<evidence type="ECO:0000313" key="11">
    <source>
        <dbReference type="EMBL" id="KAK4115067.1"/>
    </source>
</evidence>
<dbReference type="Gene3D" id="3.40.190.10">
    <property type="entry name" value="Periplasmic binding protein-like II"/>
    <property type="match status" value="2"/>
</dbReference>
<dbReference type="GO" id="GO:0004664">
    <property type="term" value="F:prephenate dehydratase activity"/>
    <property type="evidence" value="ECO:0007669"/>
    <property type="project" value="UniProtKB-EC"/>
</dbReference>
<dbReference type="Proteomes" id="UP001302812">
    <property type="component" value="Unassembled WGS sequence"/>
</dbReference>
<accession>A0AAN6TIF5</accession>
<dbReference type="InterPro" id="IPR002912">
    <property type="entry name" value="ACT_dom"/>
</dbReference>
<dbReference type="PIRSF" id="PIRSF001500">
    <property type="entry name" value="Chor_mut_pdt_Ppr"/>
    <property type="match status" value="1"/>
</dbReference>
<feature type="domain" description="Prephenate dehydratase" evidence="9">
    <location>
        <begin position="17"/>
        <end position="234"/>
    </location>
</feature>
<dbReference type="RefSeq" id="XP_064672637.1">
    <property type="nucleotide sequence ID" value="XM_064809798.1"/>
</dbReference>
<evidence type="ECO:0000256" key="1">
    <source>
        <dbReference type="ARBA" id="ARBA00004741"/>
    </source>
</evidence>
<dbReference type="GO" id="GO:0005737">
    <property type="term" value="C:cytoplasm"/>
    <property type="evidence" value="ECO:0007669"/>
    <property type="project" value="TreeGrafter"/>
</dbReference>
<dbReference type="InterPro" id="IPR001086">
    <property type="entry name" value="Preph_deHydtase"/>
</dbReference>
<keyword evidence="5" id="KW-0584">Phenylalanine biosynthesis</keyword>
<dbReference type="SUPFAM" id="SSF53850">
    <property type="entry name" value="Periplasmic binding protein-like II"/>
    <property type="match status" value="1"/>
</dbReference>
<reference evidence="11" key="1">
    <citation type="journal article" date="2023" name="Mol. Phylogenet. Evol.">
        <title>Genome-scale phylogeny and comparative genomics of the fungal order Sordariales.</title>
        <authorList>
            <person name="Hensen N."/>
            <person name="Bonometti L."/>
            <person name="Westerberg I."/>
            <person name="Brannstrom I.O."/>
            <person name="Guillou S."/>
            <person name="Cros-Aarteil S."/>
            <person name="Calhoun S."/>
            <person name="Haridas S."/>
            <person name="Kuo A."/>
            <person name="Mondo S."/>
            <person name="Pangilinan J."/>
            <person name="Riley R."/>
            <person name="LaButti K."/>
            <person name="Andreopoulos B."/>
            <person name="Lipzen A."/>
            <person name="Chen C."/>
            <person name="Yan M."/>
            <person name="Daum C."/>
            <person name="Ng V."/>
            <person name="Clum A."/>
            <person name="Steindorff A."/>
            <person name="Ohm R.A."/>
            <person name="Martin F."/>
            <person name="Silar P."/>
            <person name="Natvig D.O."/>
            <person name="Lalanne C."/>
            <person name="Gautier V."/>
            <person name="Ament-Velasquez S.L."/>
            <person name="Kruys A."/>
            <person name="Hutchinson M.I."/>
            <person name="Powell A.J."/>
            <person name="Barry K."/>
            <person name="Miller A.N."/>
            <person name="Grigoriev I.V."/>
            <person name="Debuchy R."/>
            <person name="Gladieux P."/>
            <person name="Hiltunen Thoren M."/>
            <person name="Johannesson H."/>
        </authorList>
    </citation>
    <scope>NUCLEOTIDE SEQUENCE</scope>
    <source>
        <strain evidence="11">CBS 508.74</strain>
    </source>
</reference>
<evidence type="ECO:0000256" key="7">
    <source>
        <dbReference type="ARBA" id="ARBA00047848"/>
    </source>
</evidence>
<dbReference type="InterPro" id="IPR045865">
    <property type="entry name" value="ACT-like_dom_sf"/>
</dbReference>
<comment type="pathway">
    <text evidence="1">Amino-acid biosynthesis; L-phenylalanine biosynthesis; phenylpyruvate from prephenate: step 1/1.</text>
</comment>
<dbReference type="CDD" id="cd04905">
    <property type="entry name" value="ACT_CM-PDT"/>
    <property type="match status" value="1"/>
</dbReference>
<dbReference type="GO" id="GO:0009094">
    <property type="term" value="P:L-phenylalanine biosynthetic process"/>
    <property type="evidence" value="ECO:0007669"/>
    <property type="project" value="UniProtKB-KW"/>
</dbReference>
<dbReference type="GeneID" id="89933922"/>
<organism evidence="11 12">
    <name type="scientific">Canariomyces notabilis</name>
    <dbReference type="NCBI Taxonomy" id="2074819"/>
    <lineage>
        <taxon>Eukaryota</taxon>
        <taxon>Fungi</taxon>
        <taxon>Dikarya</taxon>
        <taxon>Ascomycota</taxon>
        <taxon>Pezizomycotina</taxon>
        <taxon>Sordariomycetes</taxon>
        <taxon>Sordariomycetidae</taxon>
        <taxon>Sordariales</taxon>
        <taxon>Chaetomiaceae</taxon>
        <taxon>Canariomyces</taxon>
    </lineage>
</organism>
<dbReference type="Pfam" id="PF00800">
    <property type="entry name" value="PDT"/>
    <property type="match status" value="1"/>
</dbReference>
<feature type="domain" description="ACT" evidence="10">
    <location>
        <begin position="278"/>
        <end position="358"/>
    </location>
</feature>
<dbReference type="SUPFAM" id="SSF55021">
    <property type="entry name" value="ACT-like"/>
    <property type="match status" value="1"/>
</dbReference>
<gene>
    <name evidence="11" type="ORF">N656DRAFT_479638</name>
</gene>
<evidence type="ECO:0000256" key="5">
    <source>
        <dbReference type="ARBA" id="ARBA00023222"/>
    </source>
</evidence>
<evidence type="ECO:0000256" key="8">
    <source>
        <dbReference type="SAM" id="MobiDB-lite"/>
    </source>
</evidence>
<dbReference type="PROSITE" id="PS51671">
    <property type="entry name" value="ACT"/>
    <property type="match status" value="1"/>
</dbReference>
<evidence type="ECO:0000256" key="3">
    <source>
        <dbReference type="ARBA" id="ARBA00022605"/>
    </source>
</evidence>
<keyword evidence="3" id="KW-0028">Amino-acid biosynthesis</keyword>
<feature type="region of interest" description="Disordered" evidence="8">
    <location>
        <begin position="120"/>
        <end position="142"/>
    </location>
</feature>
<feature type="compositionally biased region" description="Polar residues" evidence="8">
    <location>
        <begin position="129"/>
        <end position="138"/>
    </location>
</feature>
<comment type="catalytic activity">
    <reaction evidence="7">
        <text>prephenate + H(+) = 3-phenylpyruvate + CO2 + H2O</text>
        <dbReference type="Rhea" id="RHEA:21648"/>
        <dbReference type="ChEBI" id="CHEBI:15377"/>
        <dbReference type="ChEBI" id="CHEBI:15378"/>
        <dbReference type="ChEBI" id="CHEBI:16526"/>
        <dbReference type="ChEBI" id="CHEBI:18005"/>
        <dbReference type="ChEBI" id="CHEBI:29934"/>
        <dbReference type="EC" id="4.2.1.51"/>
    </reaction>
</comment>
<dbReference type="InterPro" id="IPR008242">
    <property type="entry name" value="Chor_mutase/pphenate_deHydtase"/>
</dbReference>
<reference evidence="11" key="2">
    <citation type="submission" date="2023-05" db="EMBL/GenBank/DDBJ databases">
        <authorList>
            <consortium name="Lawrence Berkeley National Laboratory"/>
            <person name="Steindorff A."/>
            <person name="Hensen N."/>
            <person name="Bonometti L."/>
            <person name="Westerberg I."/>
            <person name="Brannstrom I.O."/>
            <person name="Guillou S."/>
            <person name="Cros-Aarteil S."/>
            <person name="Calhoun S."/>
            <person name="Haridas S."/>
            <person name="Kuo A."/>
            <person name="Mondo S."/>
            <person name="Pangilinan J."/>
            <person name="Riley R."/>
            <person name="Labutti K."/>
            <person name="Andreopoulos B."/>
            <person name="Lipzen A."/>
            <person name="Chen C."/>
            <person name="Yanf M."/>
            <person name="Daum C."/>
            <person name="Ng V."/>
            <person name="Clum A."/>
            <person name="Ohm R."/>
            <person name="Martin F."/>
            <person name="Silar P."/>
            <person name="Natvig D."/>
            <person name="Lalanne C."/>
            <person name="Gautier V."/>
            <person name="Ament-Velasquez S.L."/>
            <person name="Kruys A."/>
            <person name="Hutchinson M.I."/>
            <person name="Powell A.J."/>
            <person name="Barry K."/>
            <person name="Miller A.N."/>
            <person name="Grigoriev I.V."/>
            <person name="Debuchy R."/>
            <person name="Gladieux P."/>
            <person name="Thoren M.H."/>
            <person name="Johannesson H."/>
        </authorList>
    </citation>
    <scope>NUCLEOTIDE SEQUENCE</scope>
    <source>
        <strain evidence="11">CBS 508.74</strain>
    </source>
</reference>
<protein>
    <recommendedName>
        <fullName evidence="2">prephenate dehydratase</fullName>
        <ecNumber evidence="2">4.2.1.51</ecNumber>
    </recommendedName>
</protein>
<keyword evidence="4" id="KW-0057">Aromatic amino acid biosynthesis</keyword>
<dbReference type="EC" id="4.2.1.51" evidence="2"/>
<evidence type="ECO:0000259" key="10">
    <source>
        <dbReference type="PROSITE" id="PS51671"/>
    </source>
</evidence>
<comment type="caution">
    <text evidence="11">The sequence shown here is derived from an EMBL/GenBank/DDBJ whole genome shotgun (WGS) entry which is preliminary data.</text>
</comment>
<dbReference type="AlphaFoldDB" id="A0AAN6TIF5"/>
<dbReference type="CDD" id="cd13532">
    <property type="entry name" value="PBP2_PDT_like"/>
    <property type="match status" value="1"/>
</dbReference>
<dbReference type="PROSITE" id="PS51171">
    <property type="entry name" value="PREPHENATE_DEHYDR_3"/>
    <property type="match status" value="1"/>
</dbReference>
<dbReference type="PANTHER" id="PTHR21022">
    <property type="entry name" value="PREPHENATE DEHYDRATASE P PROTEIN"/>
    <property type="match status" value="1"/>
</dbReference>
<dbReference type="EMBL" id="MU853335">
    <property type="protein sequence ID" value="KAK4115067.1"/>
    <property type="molecule type" value="Genomic_DNA"/>
</dbReference>
<dbReference type="PANTHER" id="PTHR21022:SF19">
    <property type="entry name" value="PREPHENATE DEHYDRATASE-RELATED"/>
    <property type="match status" value="1"/>
</dbReference>
<evidence type="ECO:0000256" key="6">
    <source>
        <dbReference type="ARBA" id="ARBA00023239"/>
    </source>
</evidence>
<dbReference type="FunFam" id="3.40.190.10:FF:000034">
    <property type="entry name" value="Chorismate mutase/prephenate dehydratase"/>
    <property type="match status" value="1"/>
</dbReference>
<keyword evidence="6" id="KW-0456">Lyase</keyword>
<name>A0AAN6TIF5_9PEZI</name>
<sequence length="364" mass="39972">MESVTARADQDGDANCSVAFLGPLSSYSHQATKLAFPDPKWVLEPTGTIKEVFDRVQSASITTTTGHYYGVVPFENSTHGTVTFTLDCLADRANEYPDIVVCDEVYLDVHHFLLGRFPPSPSPSRSPSTVPQLSSSPSAPRAQPLVPLSHIRRVYSHPQAFGQTAAFVGRYLKGVETIEVSSTSRAAELAAADETGASAAIAGEMAGREKGLDILARCIEDREDNTTRFFVLRRGRMVEKKITPGKIAVYEPPPRGDVGVGGGGDGDPYGGQRYKTLVSFTVVHGRPGALADVLDCFRGRGLNLTSINSLPSLVRSFQYLFFVEFEGSRFDDPDCRVDGVFEDLERVTERWRWLGSWWNRMGNR</sequence>
<evidence type="ECO:0000313" key="12">
    <source>
        <dbReference type="Proteomes" id="UP001302812"/>
    </source>
</evidence>